<sequence length="247" mass="27281">MKKVSISITVYLVVLILLIPQMEKLTESLNMTSAWNKGQTLSKDMPDYKPELLNLSSYQAKASPSTGGATYQAGAGTTPTSATSGITALQPTSTTQTTLRKVEAQSYDTLYGNFERQDTPFKDVSVSSMTIGELADFSRASGEYGRYVKPRLPKNTYAYKKGLTSTPMGKYQIVGSTLRDLTRRMNLPADTVFNKETQDKMFLFLAKEAVGGGKTSSEKRSRLRGIWEGFKHVDNNTLNKVIAEIEQ</sequence>
<evidence type="ECO:0000313" key="2">
    <source>
        <dbReference type="Proteomes" id="UP000001161"/>
    </source>
</evidence>
<dbReference type="GeneID" id="1263061"/>
<dbReference type="SUPFAM" id="SSF53955">
    <property type="entry name" value="Lysozyme-like"/>
    <property type="match status" value="1"/>
</dbReference>
<accession>Q9G0G2</accession>
<dbReference type="OrthoDB" id="4064at10239"/>
<dbReference type="InterPro" id="IPR023346">
    <property type="entry name" value="Lysozyme-like_dom_sf"/>
</dbReference>
<dbReference type="Proteomes" id="UP000001161">
    <property type="component" value="Segment"/>
</dbReference>
<evidence type="ECO:0000313" key="1">
    <source>
        <dbReference type="EMBL" id="AAG02606.1"/>
    </source>
</evidence>
<dbReference type="RefSeq" id="NP_064761.1">
    <property type="nucleotide sequence ID" value="NC_002519.1"/>
</dbReference>
<name>Q9G0G2_9CAUD</name>
<dbReference type="Gene3D" id="1.10.530.10">
    <property type="match status" value="1"/>
</dbReference>
<reference evidence="1 2" key="1">
    <citation type="journal article" date="2000" name="Limnol. Oceanogr.">
        <title>The complete genomic sequence of the marine phage Roseophage SIO1 shares homology with nonmarine phages.</title>
        <authorList>
            <person name="Rohwer F.L."/>
            <person name="Segall A.M."/>
            <person name="Steward G."/>
            <person name="Seguritan V."/>
            <person name="Breitbart M."/>
            <person name="Wolven F."/>
            <person name="Azam F."/>
        </authorList>
    </citation>
    <scope>NUCLEOTIDE SEQUENCE [LARGE SCALE GENOMIC DNA]</scope>
</reference>
<dbReference type="EMBL" id="AF189021">
    <property type="protein sequence ID" value="AAG02606.1"/>
    <property type="molecule type" value="Genomic_DNA"/>
</dbReference>
<keyword evidence="2" id="KW-1185">Reference proteome</keyword>
<protein>
    <submittedName>
        <fullName evidence="1">Gp24</fullName>
    </submittedName>
</protein>
<organism evidence="1 2">
    <name type="scientific">Roseobacter phage SIO1</name>
    <dbReference type="NCBI Taxonomy" id="2905867"/>
    <lineage>
        <taxon>Viruses</taxon>
        <taxon>Duplodnaviria</taxon>
        <taxon>Heunggongvirae</taxon>
        <taxon>Uroviricota</taxon>
        <taxon>Caudoviricetes</taxon>
        <taxon>Zobellviridae</taxon>
        <taxon>Cobavirinae</taxon>
        <taxon>Siovirus</taxon>
        <taxon>Siovirus americense</taxon>
    </lineage>
</organism>
<dbReference type="KEGG" id="vg:1263061"/>
<proteinExistence type="predicted"/>